<dbReference type="RefSeq" id="WP_045163865.1">
    <property type="nucleotide sequence ID" value="NZ_JYHV01000037.1"/>
</dbReference>
<dbReference type="Gene3D" id="1.10.510.10">
    <property type="entry name" value="Transferase(Phosphotransferase) domain 1"/>
    <property type="match status" value="1"/>
</dbReference>
<gene>
    <name evidence="1" type="ORF">UF78_19470</name>
</gene>
<comment type="caution">
    <text evidence="1">The sequence shown here is derived from an EMBL/GenBank/DDBJ whole genome shotgun (WGS) entry which is preliminary data.</text>
</comment>
<evidence type="ECO:0000313" key="1">
    <source>
        <dbReference type="EMBL" id="KJH79356.1"/>
    </source>
</evidence>
<dbReference type="Proteomes" id="UP000032487">
    <property type="component" value="Unassembled WGS sequence"/>
</dbReference>
<dbReference type="EMBL" id="JYHV01000037">
    <property type="protein sequence ID" value="KJH79356.1"/>
    <property type="molecule type" value="Genomic_DNA"/>
</dbReference>
<sequence length="218" mass="24794">MTPLTYDEFLSLRGNAETIESDGHGEKVLLLNDGSYLKLFRRKRLLSSAALYPYAERFADNAVALNDRGIACPRILGVYRVSSLRRDIVHYAPLEGRTLRQVHDEAEKRALRIRFGAFVAELHNQGVFFRSLHLGNVVIDPSGRLGLIDIADMSAGKRALGKRKRLRNFRHILRYPNDRIWLISDGDRSFFNSYAETAKYKISVNELIQLSPEPSPHG</sequence>
<dbReference type="SUPFAM" id="SSF56112">
    <property type="entry name" value="Protein kinase-like (PK-like)"/>
    <property type="match status" value="1"/>
</dbReference>
<dbReference type="InterPro" id="IPR011009">
    <property type="entry name" value="Kinase-like_dom_sf"/>
</dbReference>
<proteinExistence type="predicted"/>
<name>A0A0D9AJ08_STUST</name>
<dbReference type="AlphaFoldDB" id="A0A0D9AJ08"/>
<accession>A0A0D9AJ08</accession>
<organism evidence="1 2">
    <name type="scientific">Stutzerimonas stutzeri</name>
    <name type="common">Pseudomonas stutzeri</name>
    <dbReference type="NCBI Taxonomy" id="316"/>
    <lineage>
        <taxon>Bacteria</taxon>
        <taxon>Pseudomonadati</taxon>
        <taxon>Pseudomonadota</taxon>
        <taxon>Gammaproteobacteria</taxon>
        <taxon>Pseudomonadales</taxon>
        <taxon>Pseudomonadaceae</taxon>
        <taxon>Stutzerimonas</taxon>
    </lineage>
</organism>
<dbReference type="OrthoDB" id="8534453at2"/>
<evidence type="ECO:0000313" key="2">
    <source>
        <dbReference type="Proteomes" id="UP000032487"/>
    </source>
</evidence>
<dbReference type="PATRIC" id="fig|316.101.peg.2729"/>
<reference evidence="1 2" key="1">
    <citation type="submission" date="2015-02" db="EMBL/GenBank/DDBJ databases">
        <title>Draft genome sequence of Pseudomonas stutzeri NT0128 isolated from wheat (Triticum turgidum) rhizosphere.</title>
        <authorList>
            <person name="Tovi N."/>
            <person name="Frenk S."/>
            <person name="Hadar Y."/>
            <person name="Minz D."/>
        </authorList>
    </citation>
    <scope>NUCLEOTIDE SEQUENCE [LARGE SCALE GENOMIC DNA]</scope>
    <source>
        <strain evidence="1 2">NT0128</strain>
    </source>
</reference>
<protein>
    <submittedName>
        <fullName evidence="1">Toluene tolerance protein</fullName>
    </submittedName>
</protein>